<comment type="similarity">
    <text evidence="1">Belongs to the thioredoxin family. DsbA subfamily.</text>
</comment>
<dbReference type="InterPro" id="IPR012336">
    <property type="entry name" value="Thioredoxin-like_fold"/>
</dbReference>
<dbReference type="RefSeq" id="WP_119048724.1">
    <property type="nucleotide sequence ID" value="NZ_CP032157.1"/>
</dbReference>
<dbReference type="KEGG" id="pseg:D3H65_02395"/>
<dbReference type="PANTHER" id="PTHR13887:SF55">
    <property type="entry name" value="SLR0313 PROTEIN"/>
    <property type="match status" value="1"/>
</dbReference>
<dbReference type="Gene3D" id="3.40.30.10">
    <property type="entry name" value="Glutaredoxin"/>
    <property type="match status" value="1"/>
</dbReference>
<dbReference type="AlphaFoldDB" id="A0A3B7MIL1"/>
<dbReference type="Pfam" id="PF13462">
    <property type="entry name" value="Thioredoxin_4"/>
    <property type="match status" value="1"/>
</dbReference>
<gene>
    <name evidence="3" type="ORF">D3H65_02395</name>
</gene>
<accession>A0A3B7MIL1</accession>
<name>A0A3B7MIL1_9BACT</name>
<evidence type="ECO:0000259" key="2">
    <source>
        <dbReference type="PROSITE" id="PS51352"/>
    </source>
</evidence>
<evidence type="ECO:0000313" key="4">
    <source>
        <dbReference type="Proteomes" id="UP000263900"/>
    </source>
</evidence>
<dbReference type="Proteomes" id="UP000263900">
    <property type="component" value="Chromosome"/>
</dbReference>
<dbReference type="EMBL" id="CP032157">
    <property type="protein sequence ID" value="AXY72886.1"/>
    <property type="molecule type" value="Genomic_DNA"/>
</dbReference>
<dbReference type="OrthoDB" id="117402at2"/>
<dbReference type="SUPFAM" id="SSF52833">
    <property type="entry name" value="Thioredoxin-like"/>
    <property type="match status" value="1"/>
</dbReference>
<dbReference type="InterPro" id="IPR036249">
    <property type="entry name" value="Thioredoxin-like_sf"/>
</dbReference>
<organism evidence="3 4">
    <name type="scientific">Paraflavitalea soli</name>
    <dbReference type="NCBI Taxonomy" id="2315862"/>
    <lineage>
        <taxon>Bacteria</taxon>
        <taxon>Pseudomonadati</taxon>
        <taxon>Bacteroidota</taxon>
        <taxon>Chitinophagia</taxon>
        <taxon>Chitinophagales</taxon>
        <taxon>Chitinophagaceae</taxon>
        <taxon>Paraflavitalea</taxon>
    </lineage>
</organism>
<protein>
    <submittedName>
        <fullName evidence="3">DsbA family protein</fullName>
    </submittedName>
</protein>
<evidence type="ECO:0000313" key="3">
    <source>
        <dbReference type="EMBL" id="AXY72886.1"/>
    </source>
</evidence>
<keyword evidence="4" id="KW-1185">Reference proteome</keyword>
<dbReference type="InterPro" id="IPR013766">
    <property type="entry name" value="Thioredoxin_domain"/>
</dbReference>
<dbReference type="PROSITE" id="PS51352">
    <property type="entry name" value="THIOREDOXIN_2"/>
    <property type="match status" value="1"/>
</dbReference>
<reference evidence="3 4" key="1">
    <citation type="submission" date="2018-09" db="EMBL/GenBank/DDBJ databases">
        <title>Genome sequencing of strain 6GH32-13.</title>
        <authorList>
            <person name="Weon H.-Y."/>
            <person name="Heo J."/>
            <person name="Kwon S.-W."/>
        </authorList>
    </citation>
    <scope>NUCLEOTIDE SEQUENCE [LARGE SCALE GENOMIC DNA]</scope>
    <source>
        <strain evidence="3 4">5GH32-13</strain>
    </source>
</reference>
<proteinExistence type="inferred from homology"/>
<evidence type="ECO:0000256" key="1">
    <source>
        <dbReference type="ARBA" id="ARBA00005791"/>
    </source>
</evidence>
<sequence length="178" mass="19877">MASKLTPPLNQYDHVLGAQHPVIELIEFGDYQCPHCGAAFPIVKQLQKTYVKNMLFAFRHFPLTNAHEYAFTAAVAAEAAGRQDRFWEMHDLIFENQDQLSEELFPELAKAIGLNMAAFGRDLADPALTEKVEADFESGVRSGVNGTPSFYINGHKYNGSYDYDGLSAAIEQHITVKH</sequence>
<feature type="domain" description="Thioredoxin" evidence="2">
    <location>
        <begin position="1"/>
        <end position="175"/>
    </location>
</feature>
<dbReference type="PANTHER" id="PTHR13887">
    <property type="entry name" value="GLUTATHIONE S-TRANSFERASE KAPPA"/>
    <property type="match status" value="1"/>
</dbReference>